<dbReference type="CDD" id="cd00761">
    <property type="entry name" value="Glyco_tranf_GTA_type"/>
    <property type="match status" value="1"/>
</dbReference>
<reference evidence="2 3" key="1">
    <citation type="submission" date="2018-05" db="EMBL/GenBank/DDBJ databases">
        <title>Complete Genome Sequences of Extremely Thermoacidophilic, Metal-Mobilizing Type-Strain Members of the Archaeal Family Sulfolobaceae: Acidianus brierleyi DSM-1651T, Acidianus sulfidivorans DSM-18786T, Metallosphaera hakonensis DSM-7519T, and Metallosphaera prunae DSM-10039T.</title>
        <authorList>
            <person name="Counts J.A."/>
            <person name="Kelly R.M."/>
        </authorList>
    </citation>
    <scope>NUCLEOTIDE SEQUENCE [LARGE SCALE GENOMIC DNA]</scope>
    <source>
        <strain evidence="2 3">JP7</strain>
    </source>
</reference>
<evidence type="ECO:0000313" key="2">
    <source>
        <dbReference type="EMBL" id="AWR97420.1"/>
    </source>
</evidence>
<proteinExistence type="predicted"/>
<dbReference type="Proteomes" id="UP000248410">
    <property type="component" value="Chromosome"/>
</dbReference>
<dbReference type="OrthoDB" id="34704at2157"/>
<evidence type="ECO:0000313" key="3">
    <source>
        <dbReference type="Proteomes" id="UP000248410"/>
    </source>
</evidence>
<dbReference type="Pfam" id="PF00535">
    <property type="entry name" value="Glycos_transf_2"/>
    <property type="match status" value="1"/>
</dbReference>
<name>A0A2U9IN32_9CREN</name>
<evidence type="ECO:0000259" key="1">
    <source>
        <dbReference type="Pfam" id="PF00535"/>
    </source>
</evidence>
<gene>
    <name evidence="2" type="ORF">DFR86_07565</name>
</gene>
<dbReference type="SUPFAM" id="SSF53448">
    <property type="entry name" value="Nucleotide-diphospho-sugar transferases"/>
    <property type="match status" value="1"/>
</dbReference>
<dbReference type="Gene3D" id="3.90.550.10">
    <property type="entry name" value="Spore Coat Polysaccharide Biosynthesis Protein SpsA, Chain A"/>
    <property type="match status" value="1"/>
</dbReference>
<organism evidence="2 3">
    <name type="scientific">Acidianus sulfidivorans JP7</name>
    <dbReference type="NCBI Taxonomy" id="619593"/>
    <lineage>
        <taxon>Archaea</taxon>
        <taxon>Thermoproteota</taxon>
        <taxon>Thermoprotei</taxon>
        <taxon>Sulfolobales</taxon>
        <taxon>Sulfolobaceae</taxon>
        <taxon>Acidianus</taxon>
    </lineage>
</organism>
<dbReference type="KEGG" id="asul:DFR86_07565"/>
<dbReference type="RefSeq" id="WP_110380310.1">
    <property type="nucleotide sequence ID" value="NZ_CP029288.2"/>
</dbReference>
<dbReference type="InterPro" id="IPR029044">
    <property type="entry name" value="Nucleotide-diphossugar_trans"/>
</dbReference>
<dbReference type="AlphaFoldDB" id="A0A2U9IN32"/>
<dbReference type="EMBL" id="CP029288">
    <property type="protein sequence ID" value="AWR97420.1"/>
    <property type="molecule type" value="Genomic_DNA"/>
</dbReference>
<dbReference type="GO" id="GO:0016740">
    <property type="term" value="F:transferase activity"/>
    <property type="evidence" value="ECO:0007669"/>
    <property type="project" value="UniProtKB-KW"/>
</dbReference>
<dbReference type="PANTHER" id="PTHR43685">
    <property type="entry name" value="GLYCOSYLTRANSFERASE"/>
    <property type="match status" value="1"/>
</dbReference>
<dbReference type="PANTHER" id="PTHR43685:SF2">
    <property type="entry name" value="GLYCOSYLTRANSFERASE 2-LIKE DOMAIN-CONTAINING PROTEIN"/>
    <property type="match status" value="1"/>
</dbReference>
<dbReference type="GO" id="GO:0044010">
    <property type="term" value="P:single-species biofilm formation"/>
    <property type="evidence" value="ECO:0007669"/>
    <property type="project" value="TreeGrafter"/>
</dbReference>
<protein>
    <submittedName>
        <fullName evidence="2">Glycosyltransferase family 2 protein</fullName>
    </submittedName>
</protein>
<keyword evidence="3" id="KW-1185">Reference proteome</keyword>
<accession>A0A2U9IN32</accession>
<sequence>MTIKVFIPTVGRPTLQQSINALREQTFKDLEIILIVKNNNFIINNVHIIVQKEGYFEEAINLALKNINGDEELILFTDDDAIPSKSWVEDHLEFHCKNKNIAIASGKILGKKWKNYPNALFKKYKNTEFMKPYSNIFSEYIGFLTKVGLSVDRENIEEKEIQKSLAIAGVNMSLKPEIFKNKQIPEFTLRGSYNETILALYSIKEGYSAAVFDGALVNHLGEESLSRTNNSKIEKYLMLEKHTLPYGVNYIFPIDEKLLENFLENVTEKIPKIGLELALRGIKEKICPHEFRKLLQKEMYELDKF</sequence>
<dbReference type="GeneID" id="36837816"/>
<feature type="domain" description="Glycosyltransferase 2-like" evidence="1">
    <location>
        <begin position="5"/>
        <end position="126"/>
    </location>
</feature>
<keyword evidence="2" id="KW-0808">Transferase</keyword>
<dbReference type="InterPro" id="IPR050834">
    <property type="entry name" value="Glycosyltransf_2"/>
</dbReference>
<dbReference type="InterPro" id="IPR001173">
    <property type="entry name" value="Glyco_trans_2-like"/>
</dbReference>